<dbReference type="FunFam" id="1.10.8.500:FF:000002">
    <property type="entry name" value="Methyl-accepting chemotaxis protein"/>
    <property type="match status" value="1"/>
</dbReference>
<evidence type="ECO:0000256" key="5">
    <source>
        <dbReference type="ARBA" id="ARBA00022692"/>
    </source>
</evidence>
<accession>A0A6A8LCA4</accession>
<evidence type="ECO:0000256" key="9">
    <source>
        <dbReference type="ARBA" id="ARBA00029447"/>
    </source>
</evidence>
<dbReference type="InterPro" id="IPR003122">
    <property type="entry name" value="Tar_rcpt_lig-bd"/>
</dbReference>
<protein>
    <submittedName>
        <fullName evidence="14">HAMP domain-containing protein</fullName>
    </submittedName>
</protein>
<feature type="domain" description="Methyl-accepting transducer" evidence="12">
    <location>
        <begin position="374"/>
        <end position="610"/>
    </location>
</feature>
<gene>
    <name evidence="14" type="ORF">GKC39_04270</name>
</gene>
<dbReference type="CDD" id="cd12912">
    <property type="entry name" value="PDC2_MCP_like"/>
    <property type="match status" value="1"/>
</dbReference>
<reference evidence="14" key="1">
    <citation type="submission" date="2019-11" db="EMBL/GenBank/DDBJ databases">
        <title>Draft Genome Sequence of Plant Growth-Promoting Rhizosphere-Associated Bacteria.</title>
        <authorList>
            <person name="Vasilyev I.Y."/>
            <person name="Radchenko V."/>
            <person name="Ilnitskaya E.V."/>
        </authorList>
    </citation>
    <scope>NUCLEOTIDE SEQUENCE</scope>
    <source>
        <strain evidence="14">VRA_517_n</strain>
    </source>
</reference>
<dbReference type="CDD" id="cd06225">
    <property type="entry name" value="HAMP"/>
    <property type="match status" value="1"/>
</dbReference>
<dbReference type="Pfam" id="PF02743">
    <property type="entry name" value="dCache_1"/>
    <property type="match status" value="1"/>
</dbReference>
<keyword evidence="5 11" id="KW-0812">Transmembrane</keyword>
<dbReference type="SUPFAM" id="SSF103190">
    <property type="entry name" value="Sensory domain-like"/>
    <property type="match status" value="1"/>
</dbReference>
<dbReference type="SMART" id="SM00283">
    <property type="entry name" value="MA"/>
    <property type="match status" value="1"/>
</dbReference>
<dbReference type="SUPFAM" id="SSF58104">
    <property type="entry name" value="Methyl-accepting chemotaxis protein (MCP) signaling domain"/>
    <property type="match status" value="1"/>
</dbReference>
<sequence length="668" mass="71831">MKQLIHWIKQPSISKPLIAAFLAVLVLPVGILAYFSYQTAGSTLESELTHSAQGNVSELNSVLENMLEGKLKAIDYYSESITKEKLNTKNKSVLLDNMKQYVTVNGDVASIYAASRDKAFVKYPSADMPSDYNPLTREWYTKAVEKSGQPVFTEPYKDAATGQTVVTIAQQTKDGSGVVALDINLGDLLNASERVQIGHKGFAFITTGDKKYIAHPTIKAGTEGSGEWTKEVFSKSSGSFEYMFEGQQKKMAFTTNKLTGWKIAGTFFVSEIHDAASPVMKMALIILAVSLIVGGILIFFIIRSIAKPLKKLVSTSAKISDGDLTEVIDIKSKNEFGQLSQSFNEMSASLRSVIGVIQSSVEHVASSSEELTASAGQTSKATEHITLAIEQFSNGNESQSEKLEESADHLSQMNAGIADTANVSAEITESAIQTSETAGSGEELVAKTVGQMKTIDRSVQQAEAVVKGLETKSHDIKSILNVINGIADQTNLLALNAAIEAARAGEYGRGFSVVAEEVRKLAVQSAGSAKEIETLIQEIVKEIATSLSVFQAVNQDVKEGLDITDQTAESFKKISEMTTQISGALQHMNGTLEQLAAGSQNVTNAVEDITSVAKEGSAGIQDIAASAEEQLASMEEISSSAETLAHMAEELQQVTRKFTIQSEDEEQL</sequence>
<keyword evidence="3" id="KW-0488">Methylation</keyword>
<dbReference type="FunFam" id="1.10.287.950:FF:000001">
    <property type="entry name" value="Methyl-accepting chemotaxis sensory transducer"/>
    <property type="match status" value="1"/>
</dbReference>
<dbReference type="Gene3D" id="3.30.450.20">
    <property type="entry name" value="PAS domain"/>
    <property type="match status" value="2"/>
</dbReference>
<dbReference type="Gene3D" id="6.10.340.10">
    <property type="match status" value="1"/>
</dbReference>
<dbReference type="Gene3D" id="1.10.287.950">
    <property type="entry name" value="Methyl-accepting chemotaxis protein"/>
    <property type="match status" value="1"/>
</dbReference>
<dbReference type="InterPro" id="IPR033479">
    <property type="entry name" value="dCache_1"/>
</dbReference>
<evidence type="ECO:0000256" key="3">
    <source>
        <dbReference type="ARBA" id="ARBA00022481"/>
    </source>
</evidence>
<evidence type="ECO:0000256" key="4">
    <source>
        <dbReference type="ARBA" id="ARBA00022500"/>
    </source>
</evidence>
<proteinExistence type="inferred from homology"/>
<dbReference type="InterPro" id="IPR003660">
    <property type="entry name" value="HAMP_dom"/>
</dbReference>
<keyword evidence="7 11" id="KW-0472">Membrane</keyword>
<feature type="transmembrane region" description="Helical" evidence="11">
    <location>
        <begin position="282"/>
        <end position="302"/>
    </location>
</feature>
<dbReference type="PROSITE" id="PS50111">
    <property type="entry name" value="CHEMOTAXIS_TRANSDUC_2"/>
    <property type="match status" value="1"/>
</dbReference>
<evidence type="ECO:0000256" key="11">
    <source>
        <dbReference type="SAM" id="Phobius"/>
    </source>
</evidence>
<evidence type="ECO:0000256" key="2">
    <source>
        <dbReference type="ARBA" id="ARBA00022475"/>
    </source>
</evidence>
<dbReference type="AlphaFoldDB" id="A0A6A8LCA4"/>
<name>A0A6A8LCA4_BACVE</name>
<keyword evidence="6 11" id="KW-1133">Transmembrane helix</keyword>
<dbReference type="InterPro" id="IPR004089">
    <property type="entry name" value="MCPsignal_dom"/>
</dbReference>
<dbReference type="SMART" id="SM00304">
    <property type="entry name" value="HAMP"/>
    <property type="match status" value="1"/>
</dbReference>
<dbReference type="CDD" id="cd11386">
    <property type="entry name" value="MCP_signal"/>
    <property type="match status" value="1"/>
</dbReference>
<dbReference type="Pfam" id="PF00672">
    <property type="entry name" value="HAMP"/>
    <property type="match status" value="1"/>
</dbReference>
<comment type="caution">
    <text evidence="14">The sequence shown here is derived from an EMBL/GenBank/DDBJ whole genome shotgun (WGS) entry which is preliminary data.</text>
</comment>
<keyword evidence="2" id="KW-1003">Cell membrane</keyword>
<evidence type="ECO:0000313" key="14">
    <source>
        <dbReference type="EMBL" id="MSE01274.1"/>
    </source>
</evidence>
<dbReference type="CDD" id="cd12913">
    <property type="entry name" value="PDC1_MCP_like"/>
    <property type="match status" value="1"/>
</dbReference>
<evidence type="ECO:0000259" key="12">
    <source>
        <dbReference type="PROSITE" id="PS50111"/>
    </source>
</evidence>
<evidence type="ECO:0000256" key="6">
    <source>
        <dbReference type="ARBA" id="ARBA00022989"/>
    </source>
</evidence>
<dbReference type="InterPro" id="IPR029151">
    <property type="entry name" value="Sensor-like_sf"/>
</dbReference>
<keyword evidence="4" id="KW-0145">Chemotaxis</keyword>
<evidence type="ECO:0000256" key="1">
    <source>
        <dbReference type="ARBA" id="ARBA00004651"/>
    </source>
</evidence>
<dbReference type="Pfam" id="PF00015">
    <property type="entry name" value="MCPsignal"/>
    <property type="match status" value="1"/>
</dbReference>
<dbReference type="SMART" id="SM00319">
    <property type="entry name" value="TarH"/>
    <property type="match status" value="1"/>
</dbReference>
<dbReference type="GO" id="GO:0005886">
    <property type="term" value="C:plasma membrane"/>
    <property type="evidence" value="ECO:0007669"/>
    <property type="project" value="UniProtKB-SubCell"/>
</dbReference>
<comment type="similarity">
    <text evidence="9">Belongs to the methyl-accepting chemotaxis (MCP) protein family.</text>
</comment>
<comment type="subcellular location">
    <subcellularLocation>
        <location evidence="1">Cell membrane</location>
        <topology evidence="1">Multi-pass membrane protein</topology>
    </subcellularLocation>
</comment>
<feature type="domain" description="HAMP" evidence="13">
    <location>
        <begin position="303"/>
        <end position="355"/>
    </location>
</feature>
<organism evidence="14">
    <name type="scientific">Bacillus velezensis</name>
    <dbReference type="NCBI Taxonomy" id="492670"/>
    <lineage>
        <taxon>Bacteria</taxon>
        <taxon>Bacillati</taxon>
        <taxon>Bacillota</taxon>
        <taxon>Bacilli</taxon>
        <taxon>Bacillales</taxon>
        <taxon>Bacillaceae</taxon>
        <taxon>Bacillus</taxon>
        <taxon>Bacillus amyloliquefaciens group</taxon>
    </lineage>
</organism>
<dbReference type="EMBL" id="WKKV01000001">
    <property type="protein sequence ID" value="MSE01274.1"/>
    <property type="molecule type" value="Genomic_DNA"/>
</dbReference>
<keyword evidence="8 10" id="KW-0807">Transducer</keyword>
<dbReference type="PANTHER" id="PTHR32089">
    <property type="entry name" value="METHYL-ACCEPTING CHEMOTAXIS PROTEIN MCPB"/>
    <property type="match status" value="1"/>
</dbReference>
<evidence type="ECO:0000256" key="10">
    <source>
        <dbReference type="PROSITE-ProRule" id="PRU00284"/>
    </source>
</evidence>
<dbReference type="PANTHER" id="PTHR32089:SF114">
    <property type="entry name" value="METHYL-ACCEPTING CHEMOTAXIS PROTEIN MCPB"/>
    <property type="match status" value="1"/>
</dbReference>
<dbReference type="PROSITE" id="PS50885">
    <property type="entry name" value="HAMP"/>
    <property type="match status" value="1"/>
</dbReference>
<dbReference type="GO" id="GO:0006935">
    <property type="term" value="P:chemotaxis"/>
    <property type="evidence" value="ECO:0007669"/>
    <property type="project" value="UniProtKB-KW"/>
</dbReference>
<evidence type="ECO:0000256" key="8">
    <source>
        <dbReference type="ARBA" id="ARBA00023224"/>
    </source>
</evidence>
<evidence type="ECO:0000259" key="13">
    <source>
        <dbReference type="PROSITE" id="PS50885"/>
    </source>
</evidence>
<evidence type="ECO:0000256" key="7">
    <source>
        <dbReference type="ARBA" id="ARBA00023136"/>
    </source>
</evidence>
<dbReference type="GO" id="GO:0007165">
    <property type="term" value="P:signal transduction"/>
    <property type="evidence" value="ECO:0007669"/>
    <property type="project" value="UniProtKB-KW"/>
</dbReference>